<reference evidence="12 13" key="1">
    <citation type="journal article" date="2014" name="Genome Announc.">
        <title>Draft genome sequence of the pathogenic fungus Scedosporium apiospermum.</title>
        <authorList>
            <person name="Vandeputte P."/>
            <person name="Ghamrawi S."/>
            <person name="Rechenmann M."/>
            <person name="Iltis A."/>
            <person name="Giraud S."/>
            <person name="Fleury M."/>
            <person name="Thornton C."/>
            <person name="Delhaes L."/>
            <person name="Meyer W."/>
            <person name="Papon N."/>
            <person name="Bouchara J.P."/>
        </authorList>
    </citation>
    <scope>NUCLEOTIDE SEQUENCE [LARGE SCALE GENOMIC DNA]</scope>
    <source>
        <strain evidence="12 13">IHEM 14462</strain>
    </source>
</reference>
<organism evidence="12 13">
    <name type="scientific">Pseudallescheria apiosperma</name>
    <name type="common">Scedosporium apiospermum</name>
    <dbReference type="NCBI Taxonomy" id="563466"/>
    <lineage>
        <taxon>Eukaryota</taxon>
        <taxon>Fungi</taxon>
        <taxon>Dikarya</taxon>
        <taxon>Ascomycota</taxon>
        <taxon>Pezizomycotina</taxon>
        <taxon>Sordariomycetes</taxon>
        <taxon>Hypocreomycetidae</taxon>
        <taxon>Microascales</taxon>
        <taxon>Microascaceae</taxon>
        <taxon>Scedosporium</taxon>
    </lineage>
</organism>
<dbReference type="GO" id="GO:0003723">
    <property type="term" value="F:RNA binding"/>
    <property type="evidence" value="ECO:0007669"/>
    <property type="project" value="UniProtKB-KW"/>
</dbReference>
<dbReference type="GO" id="GO:0030422">
    <property type="term" value="P:siRNA processing"/>
    <property type="evidence" value="ECO:0007669"/>
    <property type="project" value="TreeGrafter"/>
</dbReference>
<feature type="region of interest" description="Disordered" evidence="9">
    <location>
        <begin position="1671"/>
        <end position="1690"/>
    </location>
</feature>
<evidence type="ECO:0000256" key="9">
    <source>
        <dbReference type="SAM" id="MobiDB-lite"/>
    </source>
</evidence>
<evidence type="ECO:0000256" key="3">
    <source>
        <dbReference type="ARBA" id="ARBA00022484"/>
    </source>
</evidence>
<dbReference type="GO" id="GO:0003968">
    <property type="term" value="F:RNA-directed RNA polymerase activity"/>
    <property type="evidence" value="ECO:0007669"/>
    <property type="project" value="UniProtKB-KW"/>
</dbReference>
<dbReference type="VEuPathDB" id="FungiDB:SAPIO_CDS7473"/>
<feature type="region of interest" description="Disordered" evidence="9">
    <location>
        <begin position="1729"/>
        <end position="1749"/>
    </location>
</feature>
<keyword evidence="4" id="KW-0808">Transferase</keyword>
<dbReference type="Pfam" id="PF05183">
    <property type="entry name" value="RdRP"/>
    <property type="match status" value="1"/>
</dbReference>
<dbReference type="PANTHER" id="PTHR23079">
    <property type="entry name" value="RNA-DEPENDENT RNA POLYMERASE"/>
    <property type="match status" value="1"/>
</dbReference>
<dbReference type="EC" id="2.7.7.48" evidence="2"/>
<evidence type="ECO:0000256" key="5">
    <source>
        <dbReference type="ARBA" id="ARBA00022695"/>
    </source>
</evidence>
<evidence type="ECO:0000256" key="4">
    <source>
        <dbReference type="ARBA" id="ARBA00022679"/>
    </source>
</evidence>
<evidence type="ECO:0000256" key="2">
    <source>
        <dbReference type="ARBA" id="ARBA00012494"/>
    </source>
</evidence>
<dbReference type="EMBL" id="JOWA01000110">
    <property type="protein sequence ID" value="KEZ41359.1"/>
    <property type="molecule type" value="Genomic_DNA"/>
</dbReference>
<accession>A0A084G1Z7</accession>
<protein>
    <recommendedName>
        <fullName evidence="2">RNA-directed RNA polymerase</fullName>
        <ecNumber evidence="2">2.7.7.48</ecNumber>
    </recommendedName>
</protein>
<keyword evidence="5" id="KW-0548">Nucleotidyltransferase</keyword>
<comment type="catalytic activity">
    <reaction evidence="8">
        <text>RNA(n) + a ribonucleoside 5'-triphosphate = RNA(n+1) + diphosphate</text>
        <dbReference type="Rhea" id="RHEA:21248"/>
        <dbReference type="Rhea" id="RHEA-COMP:14527"/>
        <dbReference type="Rhea" id="RHEA-COMP:17342"/>
        <dbReference type="ChEBI" id="CHEBI:33019"/>
        <dbReference type="ChEBI" id="CHEBI:61557"/>
        <dbReference type="ChEBI" id="CHEBI:140395"/>
        <dbReference type="EC" id="2.7.7.48"/>
    </reaction>
</comment>
<dbReference type="InterPro" id="IPR007855">
    <property type="entry name" value="RDRP"/>
</dbReference>
<feature type="region of interest" description="Disordered" evidence="9">
    <location>
        <begin position="1444"/>
        <end position="1472"/>
    </location>
</feature>
<keyword evidence="6" id="KW-0694">RNA-binding</keyword>
<sequence length="1764" mass="198111">MAIDGSGETGGSGHLGVFNPAQSSGSPDDPKAELGGPSFRKNASRTSGQKADRIENGSHQFEAAEAGQSTDVSPKDQDQDEVLVSLLSGPPGEAESKVPESQPHFSDEPSFKRAGLVPTAPDPDWKKWPELTIRLGNIPYSTLPLDLYRTLEKHGGKIIFAEVLEDGKGYCRIGRVRFSPPPAKAFWEKSFIWMRSAGQNCKVLIEVEPPKRMMDSTVRSPINARLWYSRISKLSPISLDFGVMLGDATMLRMKSIEREFTPEKDGGLQLTVDLLRKQIVASFGVKFATRPTQFYKFVLDFHQLKKIHWRKAGPTAWELTIPLDYPPHYFWKRTNVEETFAKNATVWTEGCLWYRVTDIATDAGGIMFRQLSPYDSQEITDPAFIHLGRWTTFRFILEECTELTTVLQALGDFNVNIDSETEIKVDSRLSPPFWTLANLEPEMRRDLADKSETLAKIIETSSTILDKMPFEIRYQLDVCISRGALSEYAIDPEFLEKLGSLDPKEARRILEYVADNEERISDPMSIFEMDEDTPFRMEALSLRVPHYCVVTRKVMVTPTGVYFTSPGLEIANRVLRKYRSLQDRFIRVQFTGELYEGRIYPRSESEQDDEMYKRVLRVLTRGIRIGARHYEFLAFGNSQIRENGAYFFAGTDEVSCDSIRESMGDFSRIKTVAKYAARMGQCFSTTREIRTISIPKIRHVNDITNKAGYCFTDGVGKISQFLAKMIVQELGMGCLEIIPSAFQFRMGGCKGVLAVWPDAKKREVHIRESQFKFPSKFNGLEIIRCAQFAVATLNRQTITILSSLGVKTEAFLTLLNIHVDKHNNAQLSSRDAITLLRQQVDENQTTLTLADIILHGFKEPSVQEPFIVTVLNLWRVWSLKLVKERARIPVEKSAFVLGCVDETGTLRGHKKSTEGSTRQGRDLLPQIFLQITDSEDQRNATVITGVCIIGRNPSLHPGDIRVVEAVDVPALRHLRDVVVFPSVGDRDLPSMLSGGDLDGDDFFVIWEPSLIPPEWNYPPMDYQSPKPKELDNDVHVAHLQQFFVRYMKNDILPTVALAHLAHADSFDDGAKNAKCIALAHIHSKAVDYVKTGEPAEMDRSLKPRRWPHFMERRAPRDMTYRSKKALGVIYDAVCNVTFTPSYTESFDKRILSKCPKDNALLKKARQIKTQYDITMRRVLGQREIATEFEIWSGFVLSKPRVGSAYKVQEEVGRQYATMKQRFRELCYDAAGGNSEEKIDPFVAAMYKVTEEEVKIALYERRDTTNSVSNGPKHKKIDAKSMPLISFPWIFHEVLCRLATGRSARTQAEKPTEPPEGVDQDQVTRLNDGRIIHRGEVLNLFTSMEDEDELDDGLFYAEQGPEQADALESAELADQVVEVANGQTGGSEQLVELQVDSDTQDSPITQAQADDVVFETDGILIDISEPPQMPQQQPRLTMSSLRPNTEFSVSGSLENQGPQVEQSQSNTRPELTDRILVDIEDNGLEEETELAQVEQSQSNTRPPEQMDGMLIDIEDNGPEGSVSGPPKESALSLLAELIYQGDGNQQEPDNQLQPDPLVSTSETLTDLTNVPNGDLVNEEQEDSPGLEGGENVLIDFESPKKKPQLESEDADETLNDNHAQTESDTSTILIDITPVMKHAGRETPSTNSPNIKLMEEFFMTASVMMDKSQFEGGDSGSRFGKGSTSNGVSSDTERVWGANINDKKCEGETAEDSESKGRVCIDLDQPVADSDVLRGTHPKRRSLEDTEDKTLEYSSSITPEMFEVW</sequence>
<dbReference type="KEGG" id="sapo:SAPIO_CDS7473"/>
<evidence type="ECO:0000256" key="7">
    <source>
        <dbReference type="ARBA" id="ARBA00023158"/>
    </source>
</evidence>
<dbReference type="GeneID" id="27726545"/>
<feature type="domain" description="RDRP C-terminal head" evidence="11">
    <location>
        <begin position="1155"/>
        <end position="1312"/>
    </location>
</feature>
<comment type="similarity">
    <text evidence="1">Belongs to the RdRP family.</text>
</comment>
<evidence type="ECO:0000313" key="12">
    <source>
        <dbReference type="EMBL" id="KEZ41359.1"/>
    </source>
</evidence>
<evidence type="ECO:0000256" key="8">
    <source>
        <dbReference type="ARBA" id="ARBA00048744"/>
    </source>
</evidence>
<name>A0A084G1Z7_PSEDA</name>
<dbReference type="InterPro" id="IPR058752">
    <property type="entry name" value="RDRP_C_head"/>
</dbReference>
<evidence type="ECO:0000259" key="11">
    <source>
        <dbReference type="Pfam" id="PF26253"/>
    </source>
</evidence>
<dbReference type="RefSeq" id="XP_016641158.1">
    <property type="nucleotide sequence ID" value="XM_016789331.1"/>
</dbReference>
<feature type="region of interest" description="Disordered" evidence="9">
    <location>
        <begin position="1563"/>
        <end position="1628"/>
    </location>
</feature>
<feature type="region of interest" description="Disordered" evidence="9">
    <location>
        <begin position="1484"/>
        <end position="1526"/>
    </location>
</feature>
<dbReference type="InterPro" id="IPR057596">
    <property type="entry name" value="RDRP_core"/>
</dbReference>
<dbReference type="OMA" id="DDYLVIW"/>
<keyword evidence="13" id="KW-1185">Reference proteome</keyword>
<feature type="region of interest" description="Disordered" evidence="9">
    <location>
        <begin position="1"/>
        <end position="119"/>
    </location>
</feature>
<feature type="compositionally biased region" description="Polar residues" evidence="9">
    <location>
        <begin position="1615"/>
        <end position="1627"/>
    </location>
</feature>
<gene>
    <name evidence="12" type="ORF">SAPIO_CDS7473</name>
</gene>
<feature type="compositionally biased region" description="Basic and acidic residues" evidence="9">
    <location>
        <begin position="1740"/>
        <end position="1749"/>
    </location>
</feature>
<evidence type="ECO:0000256" key="1">
    <source>
        <dbReference type="ARBA" id="ARBA00005762"/>
    </source>
</evidence>
<feature type="region of interest" description="Disordered" evidence="9">
    <location>
        <begin position="1303"/>
        <end position="1323"/>
    </location>
</feature>
<keyword evidence="7" id="KW-0943">RNA-mediated gene silencing</keyword>
<evidence type="ECO:0000259" key="10">
    <source>
        <dbReference type="Pfam" id="PF05183"/>
    </source>
</evidence>
<evidence type="ECO:0000256" key="6">
    <source>
        <dbReference type="ARBA" id="ARBA00022884"/>
    </source>
</evidence>
<dbReference type="GO" id="GO:0031380">
    <property type="term" value="C:nuclear RNA-directed RNA polymerase complex"/>
    <property type="evidence" value="ECO:0007669"/>
    <property type="project" value="TreeGrafter"/>
</dbReference>
<feature type="compositionally biased region" description="Polar residues" evidence="9">
    <location>
        <begin position="1492"/>
        <end position="1501"/>
    </location>
</feature>
<feature type="domain" description="RDRP core" evidence="10">
    <location>
        <begin position="556"/>
        <end position="1133"/>
    </location>
</feature>
<dbReference type="OrthoDB" id="6513042at2759"/>
<feature type="compositionally biased region" description="Polar residues" evidence="9">
    <location>
        <begin position="1444"/>
        <end position="1468"/>
    </location>
</feature>
<keyword evidence="3" id="KW-0696">RNA-directed RNA polymerase</keyword>
<dbReference type="Proteomes" id="UP000028545">
    <property type="component" value="Unassembled WGS sequence"/>
</dbReference>
<comment type="caution">
    <text evidence="12">The sequence shown here is derived from an EMBL/GenBank/DDBJ whole genome shotgun (WGS) entry which is preliminary data.</text>
</comment>
<evidence type="ECO:0000313" key="13">
    <source>
        <dbReference type="Proteomes" id="UP000028545"/>
    </source>
</evidence>
<dbReference type="Pfam" id="PF26253">
    <property type="entry name" value="RdRP_head"/>
    <property type="match status" value="1"/>
</dbReference>
<dbReference type="HOGENOM" id="CLU_001366_0_1_1"/>
<dbReference type="PANTHER" id="PTHR23079:SF55">
    <property type="entry name" value="RNA-DIRECTED RNA POLYMERASE"/>
    <property type="match status" value="1"/>
</dbReference>
<proteinExistence type="inferred from homology"/>